<dbReference type="Pfam" id="PF03024">
    <property type="entry name" value="Folate_rec"/>
    <property type="match status" value="1"/>
</dbReference>
<evidence type="ECO:0000256" key="4">
    <source>
        <dbReference type="SAM" id="Phobius"/>
    </source>
</evidence>
<comment type="similarity">
    <text evidence="1">Belongs to the folate receptor family.</text>
</comment>
<evidence type="ECO:0000256" key="1">
    <source>
        <dbReference type="ARBA" id="ARBA00007932"/>
    </source>
</evidence>
<sequence length="296" mass="33302">MGKTAPLVEQEQSVTAPSLDLAACDGDEEQGYFGPVPALPVTERRGTSLLRTCYSAYLIRGAVTKTNSSFRLSGTGCECDVRGAVTKEQVCVPWRDRSCCTFNTTHLTHHGSPYNFNFNHCGHVKNMSEECRKHFIQDSCFYECSPNVGPWVVKVEMKIRNERFVHVPLCSSDCEAWFEACIDDYTCTDNWVQNFKWAGGTNQCHPGSECRTFRKTFETAENFCHKVWDESWEVTPDELACMRIWFDGSKGNPNDNVAKLRVAELVRMANSGGPVSFHHSLVLMLLLVAVVRLFSA</sequence>
<evidence type="ECO:0000256" key="2">
    <source>
        <dbReference type="ARBA" id="ARBA00022729"/>
    </source>
</evidence>
<organism evidence="6">
    <name type="scientific">Timema genevievae</name>
    <name type="common">Walking stick</name>
    <dbReference type="NCBI Taxonomy" id="629358"/>
    <lineage>
        <taxon>Eukaryota</taxon>
        <taxon>Metazoa</taxon>
        <taxon>Ecdysozoa</taxon>
        <taxon>Arthropoda</taxon>
        <taxon>Hexapoda</taxon>
        <taxon>Insecta</taxon>
        <taxon>Pterygota</taxon>
        <taxon>Neoptera</taxon>
        <taxon>Polyneoptera</taxon>
        <taxon>Phasmatodea</taxon>
        <taxon>Timematodea</taxon>
        <taxon>Timematoidea</taxon>
        <taxon>Timematidae</taxon>
        <taxon>Timema</taxon>
    </lineage>
</organism>
<dbReference type="GO" id="GO:0009897">
    <property type="term" value="C:external side of plasma membrane"/>
    <property type="evidence" value="ECO:0007669"/>
    <property type="project" value="TreeGrafter"/>
</dbReference>
<reference evidence="6" key="1">
    <citation type="submission" date="2020-11" db="EMBL/GenBank/DDBJ databases">
        <authorList>
            <person name="Tran Van P."/>
        </authorList>
    </citation>
    <scope>NUCLEOTIDE SEQUENCE</scope>
</reference>
<keyword evidence="3" id="KW-1015">Disulfide bond</keyword>
<gene>
    <name evidence="6" type="ORF">TGEB3V08_LOCUS10129</name>
</gene>
<proteinExistence type="inferred from homology"/>
<dbReference type="GO" id="GO:0038023">
    <property type="term" value="F:signaling receptor activity"/>
    <property type="evidence" value="ECO:0007669"/>
    <property type="project" value="TreeGrafter"/>
</dbReference>
<dbReference type="PANTHER" id="PTHR10517:SF14">
    <property type="entry name" value="FOLATE RECEPTOR 1-RELATED"/>
    <property type="match status" value="1"/>
</dbReference>
<dbReference type="PANTHER" id="PTHR10517">
    <property type="entry name" value="FOLATE RECEPTOR"/>
    <property type="match status" value="1"/>
</dbReference>
<keyword evidence="4" id="KW-1133">Transmembrane helix</keyword>
<evidence type="ECO:0000313" key="6">
    <source>
        <dbReference type="EMBL" id="CAD7607181.1"/>
    </source>
</evidence>
<keyword evidence="4" id="KW-0812">Transmembrane</keyword>
<keyword evidence="4" id="KW-0472">Membrane</keyword>
<dbReference type="AlphaFoldDB" id="A0A7R9K6Q0"/>
<protein>
    <recommendedName>
        <fullName evidence="5">Folate receptor-like domain-containing protein</fullName>
    </recommendedName>
</protein>
<dbReference type="InterPro" id="IPR018143">
    <property type="entry name" value="Folate_rcpt-like"/>
</dbReference>
<feature type="domain" description="Folate receptor-like" evidence="5">
    <location>
        <begin position="89"/>
        <end position="242"/>
    </location>
</feature>
<dbReference type="EMBL" id="OE845368">
    <property type="protein sequence ID" value="CAD7607181.1"/>
    <property type="molecule type" value="Genomic_DNA"/>
</dbReference>
<feature type="transmembrane region" description="Helical" evidence="4">
    <location>
        <begin position="277"/>
        <end position="295"/>
    </location>
</feature>
<evidence type="ECO:0000259" key="5">
    <source>
        <dbReference type="Pfam" id="PF03024"/>
    </source>
</evidence>
<keyword evidence="2" id="KW-0732">Signal</keyword>
<dbReference type="InterPro" id="IPR004269">
    <property type="entry name" value="Folate_rcpt"/>
</dbReference>
<name>A0A7R9K6Q0_TIMGE</name>
<accession>A0A7R9K6Q0</accession>
<evidence type="ECO:0000256" key="3">
    <source>
        <dbReference type="ARBA" id="ARBA00023157"/>
    </source>
</evidence>